<keyword evidence="4 6" id="KW-1133">Transmembrane helix</keyword>
<dbReference type="Gene3D" id="1.20.1510.10">
    <property type="entry name" value="Cation efflux protein transmembrane domain"/>
    <property type="match status" value="1"/>
</dbReference>
<feature type="transmembrane region" description="Helical" evidence="6">
    <location>
        <begin position="40"/>
        <end position="61"/>
    </location>
</feature>
<reference evidence="8 9" key="1">
    <citation type="submission" date="2019-09" db="EMBL/GenBank/DDBJ databases">
        <title>Phylogeny of genus Pseudoclavibacter and closely related genus.</title>
        <authorList>
            <person name="Li Y."/>
        </authorList>
    </citation>
    <scope>NUCLEOTIDE SEQUENCE [LARGE SCALE GENOMIC DNA]</scope>
    <source>
        <strain evidence="8 9">THG-MD12</strain>
    </source>
</reference>
<evidence type="ECO:0000256" key="3">
    <source>
        <dbReference type="ARBA" id="ARBA00022692"/>
    </source>
</evidence>
<dbReference type="OrthoDB" id="9806522at2"/>
<accession>A0A7J5B5G8</accession>
<dbReference type="GO" id="GO:0008324">
    <property type="term" value="F:monoatomic cation transmembrane transporter activity"/>
    <property type="evidence" value="ECO:0007669"/>
    <property type="project" value="InterPro"/>
</dbReference>
<gene>
    <name evidence="8" type="ORF">F8O03_03565</name>
</gene>
<comment type="subcellular location">
    <subcellularLocation>
        <location evidence="1">Membrane</location>
        <topology evidence="1">Multi-pass membrane protein</topology>
    </subcellularLocation>
</comment>
<keyword evidence="3 6" id="KW-0812">Transmembrane</keyword>
<feature type="transmembrane region" description="Helical" evidence="6">
    <location>
        <begin position="12"/>
        <end position="34"/>
    </location>
</feature>
<dbReference type="RefSeq" id="WP_151422419.1">
    <property type="nucleotide sequence ID" value="NZ_CANKVH010000007.1"/>
</dbReference>
<dbReference type="GO" id="GO:0016020">
    <property type="term" value="C:membrane"/>
    <property type="evidence" value="ECO:0007669"/>
    <property type="project" value="UniProtKB-SubCell"/>
</dbReference>
<dbReference type="EMBL" id="WBJX01000001">
    <property type="protein sequence ID" value="KAB1639425.1"/>
    <property type="molecule type" value="Genomic_DNA"/>
</dbReference>
<keyword evidence="9" id="KW-1185">Reference proteome</keyword>
<feature type="transmembrane region" description="Helical" evidence="6">
    <location>
        <begin position="120"/>
        <end position="144"/>
    </location>
</feature>
<evidence type="ECO:0000256" key="5">
    <source>
        <dbReference type="ARBA" id="ARBA00023136"/>
    </source>
</evidence>
<feature type="domain" description="Cation efflux protein transmembrane" evidence="7">
    <location>
        <begin position="21"/>
        <end position="219"/>
    </location>
</feature>
<dbReference type="InterPro" id="IPR027469">
    <property type="entry name" value="Cation_efflux_TMD_sf"/>
</dbReference>
<dbReference type="InterPro" id="IPR058533">
    <property type="entry name" value="Cation_efflux_TM"/>
</dbReference>
<evidence type="ECO:0000256" key="4">
    <source>
        <dbReference type="ARBA" id="ARBA00022989"/>
    </source>
</evidence>
<evidence type="ECO:0000259" key="7">
    <source>
        <dbReference type="Pfam" id="PF01545"/>
    </source>
</evidence>
<keyword evidence="5 6" id="KW-0472">Membrane</keyword>
<protein>
    <submittedName>
        <fullName evidence="8">Cation transporter</fullName>
    </submittedName>
</protein>
<keyword evidence="2" id="KW-0813">Transport</keyword>
<dbReference type="PANTHER" id="PTHR43840:SF15">
    <property type="entry name" value="MITOCHONDRIAL METAL TRANSPORTER 1-RELATED"/>
    <property type="match status" value="1"/>
</dbReference>
<dbReference type="AlphaFoldDB" id="A0A7J5B5G8"/>
<dbReference type="InterPro" id="IPR050291">
    <property type="entry name" value="CDF_Transporter"/>
</dbReference>
<name>A0A7J5B5G8_9MICO</name>
<dbReference type="PANTHER" id="PTHR43840">
    <property type="entry name" value="MITOCHONDRIAL METAL TRANSPORTER 1-RELATED"/>
    <property type="match status" value="1"/>
</dbReference>
<evidence type="ECO:0000313" key="8">
    <source>
        <dbReference type="EMBL" id="KAB1639425.1"/>
    </source>
</evidence>
<sequence>MSDAHDEVRRKAIRLEWITIGFLAVTVTLVYLVLGNSQAMKAAWLEDMLSFIPPFAFLLAARISRRAATVEHPYGYHRAVGIGHLVSGIALTSMAVFLIVDSSSGLLAQEHPTIGSVELFGQQIWLGWLMIGVMLFIAWPPVIIGHHKMKLAAKLHDKVLYADADMNKADWQTAVGSAVGVAGIGIGIWWLDSVAALFISASILYDGVRNLRIAVLDLMDEQARTYDGERPHPLAGQLNTFVEARDWVADVGCRVRDQGHELQAEVFIVPRDGVALELAELQRLTEDCRGLDWKLRDVVLVPVAELPPFAYRELKPIESSQEPQEHA</sequence>
<comment type="caution">
    <text evidence="8">The sequence shown here is derived from an EMBL/GenBank/DDBJ whole genome shotgun (WGS) entry which is preliminary data.</text>
</comment>
<organism evidence="8 9">
    <name type="scientific">Pseudoclavibacter terrae</name>
    <dbReference type="NCBI Taxonomy" id="1530195"/>
    <lineage>
        <taxon>Bacteria</taxon>
        <taxon>Bacillati</taxon>
        <taxon>Actinomycetota</taxon>
        <taxon>Actinomycetes</taxon>
        <taxon>Micrococcales</taxon>
        <taxon>Microbacteriaceae</taxon>
        <taxon>Pseudoclavibacter</taxon>
    </lineage>
</organism>
<evidence type="ECO:0000256" key="1">
    <source>
        <dbReference type="ARBA" id="ARBA00004141"/>
    </source>
</evidence>
<evidence type="ECO:0000256" key="2">
    <source>
        <dbReference type="ARBA" id="ARBA00022448"/>
    </source>
</evidence>
<feature type="transmembrane region" description="Helical" evidence="6">
    <location>
        <begin position="82"/>
        <end position="100"/>
    </location>
</feature>
<proteinExistence type="predicted"/>
<evidence type="ECO:0000313" key="9">
    <source>
        <dbReference type="Proteomes" id="UP000490386"/>
    </source>
</evidence>
<dbReference type="SUPFAM" id="SSF161111">
    <property type="entry name" value="Cation efflux protein transmembrane domain-like"/>
    <property type="match status" value="1"/>
</dbReference>
<dbReference type="Proteomes" id="UP000490386">
    <property type="component" value="Unassembled WGS sequence"/>
</dbReference>
<dbReference type="Pfam" id="PF01545">
    <property type="entry name" value="Cation_efflux"/>
    <property type="match status" value="1"/>
</dbReference>
<evidence type="ECO:0000256" key="6">
    <source>
        <dbReference type="SAM" id="Phobius"/>
    </source>
</evidence>